<dbReference type="EMBL" id="VMGH01000001">
    <property type="protein sequence ID" value="TSC92345.1"/>
    <property type="molecule type" value="Genomic_DNA"/>
</dbReference>
<protein>
    <recommendedName>
        <fullName evidence="4">ABC transporter permease</fullName>
    </recommendedName>
</protein>
<gene>
    <name evidence="2" type="ORF">CEN92_13</name>
</gene>
<dbReference type="Proteomes" id="UP000318296">
    <property type="component" value="Unassembled WGS sequence"/>
</dbReference>
<feature type="transmembrane region" description="Helical" evidence="1">
    <location>
        <begin position="50"/>
        <end position="70"/>
    </location>
</feature>
<organism evidence="2 3">
    <name type="scientific">Candidatus Berkelbacteria bacterium Licking1014_96</name>
    <dbReference type="NCBI Taxonomy" id="2017149"/>
    <lineage>
        <taxon>Bacteria</taxon>
        <taxon>Candidatus Berkelbacteria</taxon>
    </lineage>
</organism>
<comment type="caution">
    <text evidence="2">The sequence shown here is derived from an EMBL/GenBank/DDBJ whole genome shotgun (WGS) entry which is preliminary data.</text>
</comment>
<feature type="non-terminal residue" evidence="2">
    <location>
        <position position="1"/>
    </location>
</feature>
<accession>A0A554LHL8</accession>
<proteinExistence type="predicted"/>
<evidence type="ECO:0008006" key="4">
    <source>
        <dbReference type="Google" id="ProtNLM"/>
    </source>
</evidence>
<sequence length="78" mass="9178">YFIPVGILILMYVLKIISSLKENLKDLQYSSFFYYFDANKSLIDNKIDNWSYLIFGGVIIVFTIIAVLWFRKRDIAVS</sequence>
<evidence type="ECO:0000313" key="3">
    <source>
        <dbReference type="Proteomes" id="UP000318296"/>
    </source>
</evidence>
<evidence type="ECO:0000256" key="1">
    <source>
        <dbReference type="SAM" id="Phobius"/>
    </source>
</evidence>
<evidence type="ECO:0000313" key="2">
    <source>
        <dbReference type="EMBL" id="TSC92345.1"/>
    </source>
</evidence>
<keyword evidence="1" id="KW-0812">Transmembrane</keyword>
<keyword evidence="1" id="KW-1133">Transmembrane helix</keyword>
<dbReference type="AlphaFoldDB" id="A0A554LHL8"/>
<reference evidence="2 3" key="1">
    <citation type="submission" date="2017-07" db="EMBL/GenBank/DDBJ databases">
        <title>Mechanisms for carbon and nitrogen cycling indicate functional differentiation within the Candidate Phyla Radiation.</title>
        <authorList>
            <person name="Danczak R.E."/>
            <person name="Johnston M.D."/>
            <person name="Kenah C."/>
            <person name="Slattery M."/>
            <person name="Wrighton K.C."/>
            <person name="Wilkins M.J."/>
        </authorList>
    </citation>
    <scope>NUCLEOTIDE SEQUENCE [LARGE SCALE GENOMIC DNA]</scope>
    <source>
        <strain evidence="2">Licking1014_96</strain>
    </source>
</reference>
<keyword evidence="1" id="KW-0472">Membrane</keyword>
<name>A0A554LHL8_9BACT</name>